<evidence type="ECO:0000256" key="3">
    <source>
        <dbReference type="ARBA" id="ARBA00023163"/>
    </source>
</evidence>
<dbReference type="InterPro" id="IPR020449">
    <property type="entry name" value="Tscrpt_reg_AraC-type_HTH"/>
</dbReference>
<dbReference type="Pfam" id="PF02311">
    <property type="entry name" value="AraC_binding"/>
    <property type="match status" value="1"/>
</dbReference>
<evidence type="ECO:0000259" key="4">
    <source>
        <dbReference type="PROSITE" id="PS01124"/>
    </source>
</evidence>
<feature type="domain" description="HTH araC/xylS-type" evidence="4">
    <location>
        <begin position="187"/>
        <end position="285"/>
    </location>
</feature>
<dbReference type="GO" id="GO:0043565">
    <property type="term" value="F:sequence-specific DNA binding"/>
    <property type="evidence" value="ECO:0007669"/>
    <property type="project" value="InterPro"/>
</dbReference>
<dbReference type="AlphaFoldDB" id="A0A7L4ZGG5"/>
<proteinExistence type="predicted"/>
<dbReference type="RefSeq" id="WP_160127792.1">
    <property type="nucleotide sequence ID" value="NZ_CP019288.1"/>
</dbReference>
<dbReference type="SUPFAM" id="SSF51215">
    <property type="entry name" value="Regulatory protein AraC"/>
    <property type="match status" value="1"/>
</dbReference>
<reference evidence="5 6" key="1">
    <citation type="journal article" date="2013" name="Int. J. Syst. Evol. Microbiol.">
        <title>Kordia antarctica sp. nov., isolated from Antarctic seawater.</title>
        <authorList>
            <person name="Baek K."/>
            <person name="Choi A."/>
            <person name="Kang I."/>
            <person name="Lee K."/>
            <person name="Cho J.C."/>
        </authorList>
    </citation>
    <scope>NUCLEOTIDE SEQUENCE [LARGE SCALE GENOMIC DNA]</scope>
    <source>
        <strain evidence="5 6">IMCC3317</strain>
    </source>
</reference>
<keyword evidence="3" id="KW-0804">Transcription</keyword>
<evidence type="ECO:0000313" key="5">
    <source>
        <dbReference type="EMBL" id="QHI35014.1"/>
    </source>
</evidence>
<dbReference type="InterPro" id="IPR009057">
    <property type="entry name" value="Homeodomain-like_sf"/>
</dbReference>
<evidence type="ECO:0000313" key="6">
    <source>
        <dbReference type="Proteomes" id="UP000464657"/>
    </source>
</evidence>
<dbReference type="PANTHER" id="PTHR43280">
    <property type="entry name" value="ARAC-FAMILY TRANSCRIPTIONAL REGULATOR"/>
    <property type="match status" value="1"/>
</dbReference>
<name>A0A7L4ZGG5_9FLAO</name>
<sequence length="287" mass="34274">MKLFPVYNISQFQETESSKHLYCNRFEEHLRTHPFIEKPHQHDFHLLVVFTKGTGTHVVDFNTYDILPGSVFVLQPGQMHHWNLSKDIDGYILFHSKEFYNIHFKHKQVNDYPFYFSTYNTPELHLDEKQTHIITSFFEMILAEYTSHELFKEHAVLSLLDLIYIELSRHYVTPTQLQIKRSHTVLRNFEELLEQFYKHEKKPSFYASKLNITLKHLNRVCKETLQKTATIVITDRIILEAKRLLLTPELSVNEIANRLGFEDYSYFSRLFKQKTQQTPSNFRNSAR</sequence>
<keyword evidence="6" id="KW-1185">Reference proteome</keyword>
<dbReference type="KEGG" id="kan:IMCC3317_03600"/>
<dbReference type="Gene3D" id="2.60.120.10">
    <property type="entry name" value="Jelly Rolls"/>
    <property type="match status" value="1"/>
</dbReference>
<dbReference type="InterPro" id="IPR018060">
    <property type="entry name" value="HTH_AraC"/>
</dbReference>
<dbReference type="PRINTS" id="PR00032">
    <property type="entry name" value="HTHARAC"/>
</dbReference>
<evidence type="ECO:0000256" key="2">
    <source>
        <dbReference type="ARBA" id="ARBA00023125"/>
    </source>
</evidence>
<protein>
    <submittedName>
        <fullName evidence="5">HTH-type transcriptional activator RhaR</fullName>
    </submittedName>
</protein>
<dbReference type="InterPro" id="IPR003313">
    <property type="entry name" value="AraC-bd"/>
</dbReference>
<dbReference type="Gene3D" id="1.10.10.60">
    <property type="entry name" value="Homeodomain-like"/>
    <property type="match status" value="1"/>
</dbReference>
<gene>
    <name evidence="5" type="primary">rhaR_2</name>
    <name evidence="5" type="ORF">IMCC3317_03600</name>
</gene>
<dbReference type="OrthoDB" id="1096411at2"/>
<dbReference type="EMBL" id="CP019288">
    <property type="protein sequence ID" value="QHI35014.1"/>
    <property type="molecule type" value="Genomic_DNA"/>
</dbReference>
<dbReference type="Pfam" id="PF12833">
    <property type="entry name" value="HTH_18"/>
    <property type="match status" value="1"/>
</dbReference>
<dbReference type="InterPro" id="IPR037923">
    <property type="entry name" value="HTH-like"/>
</dbReference>
<dbReference type="SUPFAM" id="SSF46689">
    <property type="entry name" value="Homeodomain-like"/>
    <property type="match status" value="1"/>
</dbReference>
<dbReference type="SMART" id="SM00342">
    <property type="entry name" value="HTH_ARAC"/>
    <property type="match status" value="1"/>
</dbReference>
<accession>A0A7L4ZGG5</accession>
<dbReference type="GO" id="GO:0003700">
    <property type="term" value="F:DNA-binding transcription factor activity"/>
    <property type="evidence" value="ECO:0007669"/>
    <property type="project" value="InterPro"/>
</dbReference>
<dbReference type="PANTHER" id="PTHR43280:SF32">
    <property type="entry name" value="TRANSCRIPTIONAL REGULATORY PROTEIN"/>
    <property type="match status" value="1"/>
</dbReference>
<dbReference type="InterPro" id="IPR014710">
    <property type="entry name" value="RmlC-like_jellyroll"/>
</dbReference>
<organism evidence="5 6">
    <name type="scientific">Kordia antarctica</name>
    <dbReference type="NCBI Taxonomy" id="1218801"/>
    <lineage>
        <taxon>Bacteria</taxon>
        <taxon>Pseudomonadati</taxon>
        <taxon>Bacteroidota</taxon>
        <taxon>Flavobacteriia</taxon>
        <taxon>Flavobacteriales</taxon>
        <taxon>Flavobacteriaceae</taxon>
        <taxon>Kordia</taxon>
    </lineage>
</organism>
<dbReference type="Proteomes" id="UP000464657">
    <property type="component" value="Chromosome"/>
</dbReference>
<evidence type="ECO:0000256" key="1">
    <source>
        <dbReference type="ARBA" id="ARBA00023015"/>
    </source>
</evidence>
<keyword evidence="1" id="KW-0805">Transcription regulation</keyword>
<keyword evidence="2" id="KW-0238">DNA-binding</keyword>
<dbReference type="PROSITE" id="PS01124">
    <property type="entry name" value="HTH_ARAC_FAMILY_2"/>
    <property type="match status" value="1"/>
</dbReference>